<name>A0A395HXH4_ASPHC</name>
<dbReference type="RefSeq" id="XP_025551775.1">
    <property type="nucleotide sequence ID" value="XM_025693726.1"/>
</dbReference>
<dbReference type="VEuPathDB" id="FungiDB:BO97DRAFT_389635"/>
<dbReference type="OrthoDB" id="545169at2759"/>
<proteinExistence type="predicted"/>
<keyword evidence="2" id="KW-1185">Reference proteome</keyword>
<dbReference type="GeneID" id="37198015"/>
<evidence type="ECO:0000313" key="2">
    <source>
        <dbReference type="Proteomes" id="UP000248961"/>
    </source>
</evidence>
<dbReference type="InterPro" id="IPR036188">
    <property type="entry name" value="FAD/NAD-bd_sf"/>
</dbReference>
<organism evidence="1 2">
    <name type="scientific">Aspergillus homomorphus (strain CBS 101889)</name>
    <dbReference type="NCBI Taxonomy" id="1450537"/>
    <lineage>
        <taxon>Eukaryota</taxon>
        <taxon>Fungi</taxon>
        <taxon>Dikarya</taxon>
        <taxon>Ascomycota</taxon>
        <taxon>Pezizomycotina</taxon>
        <taxon>Eurotiomycetes</taxon>
        <taxon>Eurotiomycetidae</taxon>
        <taxon>Eurotiales</taxon>
        <taxon>Aspergillaceae</taxon>
        <taxon>Aspergillus</taxon>
        <taxon>Aspergillus subgen. Circumdati</taxon>
    </lineage>
</organism>
<dbReference type="Pfam" id="PF06100">
    <property type="entry name" value="MCRA"/>
    <property type="match status" value="1"/>
</dbReference>
<dbReference type="PANTHER" id="PTHR37417:SF4">
    <property type="entry name" value="67 KDA MYOSIN-CROSS-REACTIVE ANTIGEN FAMILY PROTEIN (AFU_ORTHOLOGUE AFUA_3G03570)"/>
    <property type="match status" value="1"/>
</dbReference>
<protein>
    <recommendedName>
        <fullName evidence="3">67 kDa myosin-cross-reactive antigen family protein</fullName>
    </recommendedName>
</protein>
<dbReference type="AlphaFoldDB" id="A0A395HXH4"/>
<accession>A0A395HXH4</accession>
<dbReference type="GO" id="GO:0006631">
    <property type="term" value="P:fatty acid metabolic process"/>
    <property type="evidence" value="ECO:0007669"/>
    <property type="project" value="InterPro"/>
</dbReference>
<dbReference type="GO" id="GO:0071949">
    <property type="term" value="F:FAD binding"/>
    <property type="evidence" value="ECO:0007669"/>
    <property type="project" value="InterPro"/>
</dbReference>
<dbReference type="PANTHER" id="PTHR37417">
    <property type="entry name" value="67 KDA MYOSIN-CROSS-REACTIVE ANTIGEN FAMILY PROTEIN (AFU_ORTHOLOGUE AFUA_5G09970)"/>
    <property type="match status" value="1"/>
</dbReference>
<dbReference type="GO" id="GO:0050151">
    <property type="term" value="F:oleate hydratase activity"/>
    <property type="evidence" value="ECO:0007669"/>
    <property type="project" value="InterPro"/>
</dbReference>
<dbReference type="InterPro" id="IPR010354">
    <property type="entry name" value="Oleate_hydratase"/>
</dbReference>
<sequence>MSEPVNFITTLGQKQVWRKNRKDILNFILQDEDRFEGMSIQVVFDSSFFNSYFWRLFSSSFGLRPLHSAVEFHRYICKYLDEVIVHSIQIANPLQFTLRTTALQPLRCHLRDQGVRFQNLLVTDIMFHPDSEPKTACSIQGLNKRGPVLLPVGPEDILIITIGFSASGLSTGTTATAPPTVSAKAEMLLDPSWSLWYALAKKSPKFGNPSSFCTHLPDSRLGMFVIHLPRSDFDEIYTHLLETKPILYHEDETITHSSWSLKLVFPQQEESVERPNGTRSILGYCFTPDQLGEHTRKPMHACSGDEILAEVLGCLNLPPEGIILRARTVPYILPLGLSPLLKRDHGDRPEIIPPNTTNIALVGQYVEIPEDTALMTEYSVRSAQLAVNRLMGPKMSLSEVHKSFLAARYGRKAGLDHVASVA</sequence>
<dbReference type="Proteomes" id="UP000248961">
    <property type="component" value="Unassembled WGS sequence"/>
</dbReference>
<reference evidence="1 2" key="1">
    <citation type="submission" date="2018-02" db="EMBL/GenBank/DDBJ databases">
        <title>The genomes of Aspergillus section Nigri reveals drivers in fungal speciation.</title>
        <authorList>
            <consortium name="DOE Joint Genome Institute"/>
            <person name="Vesth T.C."/>
            <person name="Nybo J."/>
            <person name="Theobald S."/>
            <person name="Brandl J."/>
            <person name="Frisvad J.C."/>
            <person name="Nielsen K.F."/>
            <person name="Lyhne E.K."/>
            <person name="Kogle M.E."/>
            <person name="Kuo A."/>
            <person name="Riley R."/>
            <person name="Clum A."/>
            <person name="Nolan M."/>
            <person name="Lipzen A."/>
            <person name="Salamov A."/>
            <person name="Henrissat B."/>
            <person name="Wiebenga A."/>
            <person name="De vries R.P."/>
            <person name="Grigoriev I.V."/>
            <person name="Mortensen U.H."/>
            <person name="Andersen M.R."/>
            <person name="Baker S.E."/>
        </authorList>
    </citation>
    <scope>NUCLEOTIDE SEQUENCE [LARGE SCALE GENOMIC DNA]</scope>
    <source>
        <strain evidence="1 2">CBS 101889</strain>
    </source>
</reference>
<evidence type="ECO:0008006" key="3">
    <source>
        <dbReference type="Google" id="ProtNLM"/>
    </source>
</evidence>
<evidence type="ECO:0000313" key="1">
    <source>
        <dbReference type="EMBL" id="RAL12621.1"/>
    </source>
</evidence>
<dbReference type="EMBL" id="KZ824282">
    <property type="protein sequence ID" value="RAL12621.1"/>
    <property type="molecule type" value="Genomic_DNA"/>
</dbReference>
<gene>
    <name evidence="1" type="ORF">BO97DRAFT_389635</name>
</gene>
<dbReference type="Gene3D" id="3.50.50.60">
    <property type="entry name" value="FAD/NAD(P)-binding domain"/>
    <property type="match status" value="2"/>
</dbReference>